<feature type="transmembrane region" description="Helical" evidence="1">
    <location>
        <begin position="61"/>
        <end position="86"/>
    </location>
</feature>
<protein>
    <submittedName>
        <fullName evidence="2">Transmembrane protein 238</fullName>
    </submittedName>
</protein>
<dbReference type="EMBL" id="JAGFMF010011456">
    <property type="protein sequence ID" value="KAG8521895.1"/>
    <property type="molecule type" value="Genomic_DNA"/>
</dbReference>
<comment type="caution">
    <text evidence="2">The sequence shown here is derived from an EMBL/GenBank/DDBJ whole genome shotgun (WGS) entry which is preliminary data.</text>
</comment>
<proteinExistence type="predicted"/>
<keyword evidence="1" id="KW-0472">Membrane</keyword>
<reference evidence="2" key="1">
    <citation type="journal article" date="2021" name="Evol. Appl.">
        <title>The genome of the Pyrenean desman and the effects of bottlenecks and inbreeding on the genomic landscape of an endangered species.</title>
        <authorList>
            <person name="Escoda L."/>
            <person name="Castresana J."/>
        </authorList>
    </citation>
    <scope>NUCLEOTIDE SEQUENCE</scope>
    <source>
        <strain evidence="2">IBE-C5619</strain>
    </source>
</reference>
<accession>A0A8J6ANX5</accession>
<feature type="transmembrane region" description="Helical" evidence="1">
    <location>
        <begin position="92"/>
        <end position="114"/>
    </location>
</feature>
<keyword evidence="3" id="KW-1185">Reference proteome</keyword>
<evidence type="ECO:0000256" key="1">
    <source>
        <dbReference type="SAM" id="Phobius"/>
    </source>
</evidence>
<keyword evidence="1" id="KW-1133">Transmembrane helix</keyword>
<evidence type="ECO:0000313" key="3">
    <source>
        <dbReference type="Proteomes" id="UP000700334"/>
    </source>
</evidence>
<sequence>MTRQKASWTRAVARPAQRLKPVTLQLLFDPSDDVRAAARLLCSSRAMLLGRPWGRCNPGRCAFFLILALLLDAVGLVLLLLGILVSVDYWDFLIYTGALIMALSLLLWIIWYSINIELPLKELDL</sequence>
<dbReference type="AlphaFoldDB" id="A0A8J6ANX5"/>
<evidence type="ECO:0000313" key="2">
    <source>
        <dbReference type="EMBL" id="KAG8521895.1"/>
    </source>
</evidence>
<gene>
    <name evidence="2" type="ORF">J0S82_000176</name>
</gene>
<dbReference type="PANTHER" id="PTHR28613">
    <property type="entry name" value="SI:CH211-232M10.4-RELATED"/>
    <property type="match status" value="1"/>
</dbReference>
<dbReference type="Proteomes" id="UP000700334">
    <property type="component" value="Unassembled WGS sequence"/>
</dbReference>
<dbReference type="OrthoDB" id="9047238at2759"/>
<dbReference type="InterPro" id="IPR029365">
    <property type="entry name" value="TMEM238"/>
</dbReference>
<keyword evidence="1 2" id="KW-0812">Transmembrane</keyword>
<dbReference type="Pfam" id="PF15125">
    <property type="entry name" value="TMEM238"/>
    <property type="match status" value="1"/>
</dbReference>
<organism evidence="2 3">
    <name type="scientific">Galemys pyrenaicus</name>
    <name type="common">Iberian desman</name>
    <name type="synonym">Pyrenean desman</name>
    <dbReference type="NCBI Taxonomy" id="202257"/>
    <lineage>
        <taxon>Eukaryota</taxon>
        <taxon>Metazoa</taxon>
        <taxon>Chordata</taxon>
        <taxon>Craniata</taxon>
        <taxon>Vertebrata</taxon>
        <taxon>Euteleostomi</taxon>
        <taxon>Mammalia</taxon>
        <taxon>Eutheria</taxon>
        <taxon>Laurasiatheria</taxon>
        <taxon>Eulipotyphla</taxon>
        <taxon>Talpidae</taxon>
        <taxon>Galemys</taxon>
    </lineage>
</organism>
<name>A0A8J6ANX5_GALPY</name>
<dbReference type="PANTHER" id="PTHR28613:SF2">
    <property type="entry name" value="TRANSMEMBRANE PROTEIN 238-LIKE"/>
    <property type="match status" value="1"/>
</dbReference>